<dbReference type="Proteomes" id="UP000002019">
    <property type="component" value="Chromosome"/>
</dbReference>
<dbReference type="Gene3D" id="2.30.30.30">
    <property type="match status" value="1"/>
</dbReference>
<dbReference type="GO" id="GO:0006353">
    <property type="term" value="P:DNA-templated transcription termination"/>
    <property type="evidence" value="ECO:0007669"/>
    <property type="project" value="UniProtKB-UniRule"/>
</dbReference>
<dbReference type="Pfam" id="PF02357">
    <property type="entry name" value="NusG"/>
    <property type="match status" value="1"/>
</dbReference>
<dbReference type="SUPFAM" id="SSF50104">
    <property type="entry name" value="Translation proteins SH3-like domain"/>
    <property type="match status" value="1"/>
</dbReference>
<dbReference type="InterPro" id="IPR015869">
    <property type="entry name" value="Transcrpt_antiterm_NusG_bac_CS"/>
</dbReference>
<sequence length="177" mass="20078">MKWYVIHTYSGHENKVKTAIEKGLAGTPLEKQVGRLLVPVRKTFVIREGKKIERDKKLFTSYVIMEADMTPELKTYILQIAGVTSFLGINKEHKEPIPLSQEEVDRLLGITDPNRDIKVYSYMPGDMVKVISGPFTDFEGIVQKTTENGTKLIIEVTVFGRRTPVELNASQVELIKK</sequence>
<protein>
    <recommendedName>
        <fullName evidence="5 6">Transcription termination/antitermination protein NusG</fullName>
    </recommendedName>
</protein>
<comment type="function">
    <text evidence="6">Participates in transcription elongation, termination and antitermination.</text>
</comment>
<dbReference type="GO" id="GO:0006354">
    <property type="term" value="P:DNA-templated transcription elongation"/>
    <property type="evidence" value="ECO:0007669"/>
    <property type="project" value="InterPro"/>
</dbReference>
<dbReference type="SUPFAM" id="SSF82679">
    <property type="entry name" value="N-utilization substance G protein NusG, N-terminal domain"/>
    <property type="match status" value="1"/>
</dbReference>
<evidence type="ECO:0000313" key="10">
    <source>
        <dbReference type="Proteomes" id="UP000002019"/>
    </source>
</evidence>
<dbReference type="InterPro" id="IPR014722">
    <property type="entry name" value="Rib_uL2_dom2"/>
</dbReference>
<dbReference type="InterPro" id="IPR043425">
    <property type="entry name" value="NusG-like"/>
</dbReference>
<dbReference type="SMART" id="SM00739">
    <property type="entry name" value="KOW"/>
    <property type="match status" value="1"/>
</dbReference>
<dbReference type="NCBIfam" id="TIGR00922">
    <property type="entry name" value="nusG"/>
    <property type="match status" value="1"/>
</dbReference>
<evidence type="ECO:0000256" key="2">
    <source>
        <dbReference type="ARBA" id="ARBA00022814"/>
    </source>
</evidence>
<keyword evidence="10" id="KW-1185">Reference proteome</keyword>
<dbReference type="GO" id="GO:0031564">
    <property type="term" value="P:transcription antitermination"/>
    <property type="evidence" value="ECO:0007669"/>
    <property type="project" value="UniProtKB-KW"/>
</dbReference>
<evidence type="ECO:0000313" key="9">
    <source>
        <dbReference type="EMBL" id="CAO80363.1"/>
    </source>
</evidence>
<evidence type="ECO:0000256" key="1">
    <source>
        <dbReference type="ARBA" id="ARBA00022472"/>
    </source>
</evidence>
<evidence type="ECO:0000259" key="8">
    <source>
        <dbReference type="SMART" id="SM00739"/>
    </source>
</evidence>
<dbReference type="InterPro" id="IPR036735">
    <property type="entry name" value="NGN_dom_sf"/>
</dbReference>
<accession>B0VGC6</accession>
<name>B0VGC6_CLOAI</name>
<keyword evidence="2 6" id="KW-0889">Transcription antitermination</keyword>
<reference evidence="9 10" key="1">
    <citation type="journal article" date="2008" name="J. Bacteriol.">
        <title>'Candidatus Cloacamonas acidaminovorans': genome sequence reconstruction provides a first glimpse of a new bacterial division.</title>
        <authorList>
            <person name="Pelletier E."/>
            <person name="Kreimeyer A."/>
            <person name="Bocs S."/>
            <person name="Rouy Z."/>
            <person name="Gyapay G."/>
            <person name="Chouari R."/>
            <person name="Riviere D."/>
            <person name="Ganesan A."/>
            <person name="Daegelen P."/>
            <person name="Sghir A."/>
            <person name="Cohen G.N."/>
            <person name="Medigue C."/>
            <person name="Weissenbach J."/>
            <person name="Le Paslier D."/>
        </authorList>
    </citation>
    <scope>NUCLEOTIDE SEQUENCE [LARGE SCALE GENOMIC DNA]</scope>
    <source>
        <strain evidence="10">Evry</strain>
    </source>
</reference>
<dbReference type="InterPro" id="IPR006645">
    <property type="entry name" value="NGN-like_dom"/>
</dbReference>
<dbReference type="InterPro" id="IPR005824">
    <property type="entry name" value="KOW"/>
</dbReference>
<evidence type="ECO:0000256" key="3">
    <source>
        <dbReference type="ARBA" id="ARBA00023015"/>
    </source>
</evidence>
<dbReference type="STRING" id="459349.CLOAM0461"/>
<dbReference type="InterPro" id="IPR047050">
    <property type="entry name" value="NGN"/>
</dbReference>
<dbReference type="GO" id="GO:0005829">
    <property type="term" value="C:cytosol"/>
    <property type="evidence" value="ECO:0007669"/>
    <property type="project" value="TreeGrafter"/>
</dbReference>
<evidence type="ECO:0000256" key="6">
    <source>
        <dbReference type="RuleBase" id="RU000538"/>
    </source>
</evidence>
<dbReference type="SMART" id="SM00738">
    <property type="entry name" value="NGN"/>
    <property type="match status" value="1"/>
</dbReference>
<dbReference type="Pfam" id="PF00467">
    <property type="entry name" value="KOW"/>
    <property type="match status" value="1"/>
</dbReference>
<dbReference type="PRINTS" id="PR00338">
    <property type="entry name" value="NUSGTNSCPFCT"/>
</dbReference>
<proteinExistence type="inferred from homology"/>
<dbReference type="HOGENOM" id="CLU_067287_1_1_0"/>
<feature type="domain" description="KOW" evidence="8">
    <location>
        <begin position="121"/>
        <end position="148"/>
    </location>
</feature>
<dbReference type="KEGG" id="caci:CLOAM0461"/>
<dbReference type="RefSeq" id="WP_015424224.1">
    <property type="nucleotide sequence ID" value="NC_020449.1"/>
</dbReference>
<dbReference type="CDD" id="cd09891">
    <property type="entry name" value="NGN_Bact_1"/>
    <property type="match status" value="1"/>
</dbReference>
<dbReference type="PANTHER" id="PTHR30265:SF2">
    <property type="entry name" value="TRANSCRIPTION TERMINATION_ANTITERMINATION PROTEIN NUSG"/>
    <property type="match status" value="1"/>
</dbReference>
<dbReference type="Gene3D" id="3.30.70.940">
    <property type="entry name" value="NusG, N-terminal domain"/>
    <property type="match status" value="1"/>
</dbReference>
<keyword evidence="4 6" id="KW-0804">Transcription</keyword>
<dbReference type="OrthoDB" id="9809075at2"/>
<dbReference type="GO" id="GO:0032784">
    <property type="term" value="P:regulation of DNA-templated transcription elongation"/>
    <property type="evidence" value="ECO:0007669"/>
    <property type="project" value="InterPro"/>
</dbReference>
<dbReference type="CDD" id="cd06091">
    <property type="entry name" value="KOW_NusG"/>
    <property type="match status" value="1"/>
</dbReference>
<gene>
    <name evidence="9" type="primary">nusG</name>
    <name evidence="9" type="ordered locus">CLOAM0461</name>
</gene>
<keyword evidence="3 6" id="KW-0805">Transcription regulation</keyword>
<feature type="domain" description="NusG-like N-terminal" evidence="7">
    <location>
        <begin position="1"/>
        <end position="111"/>
    </location>
</feature>
<dbReference type="InterPro" id="IPR001062">
    <property type="entry name" value="Transcrpt_antiterm_NusG"/>
</dbReference>
<organism evidence="9 10">
    <name type="scientific">Cloacimonas acidaminovorans (strain Evry)</name>
    <dbReference type="NCBI Taxonomy" id="459349"/>
    <lineage>
        <taxon>Bacteria</taxon>
        <taxon>Pseudomonadati</taxon>
        <taxon>Candidatus Cloacimonadota</taxon>
        <taxon>Candidatus Cloacimonadia</taxon>
        <taxon>Candidatus Cloacimonadales</taxon>
        <taxon>Candidatus Cloacimonadaceae</taxon>
        <taxon>Candidatus Cloacimonas</taxon>
    </lineage>
</organism>
<dbReference type="EMBL" id="CU466930">
    <property type="protein sequence ID" value="CAO80363.1"/>
    <property type="molecule type" value="Genomic_DNA"/>
</dbReference>
<evidence type="ECO:0000256" key="4">
    <source>
        <dbReference type="ARBA" id="ARBA00023163"/>
    </source>
</evidence>
<dbReference type="InterPro" id="IPR008991">
    <property type="entry name" value="Translation_prot_SH3-like_sf"/>
</dbReference>
<evidence type="ECO:0000259" key="7">
    <source>
        <dbReference type="SMART" id="SM00738"/>
    </source>
</evidence>
<dbReference type="AlphaFoldDB" id="B0VGC6"/>
<dbReference type="PROSITE" id="PS01014">
    <property type="entry name" value="NUSG"/>
    <property type="match status" value="1"/>
</dbReference>
<keyword evidence="1 6" id="KW-0806">Transcription termination</keyword>
<comment type="similarity">
    <text evidence="6">Belongs to the NusG family.</text>
</comment>
<dbReference type="PANTHER" id="PTHR30265">
    <property type="entry name" value="RHO-INTERACTING TRANSCRIPTION TERMINATION FACTOR NUSG"/>
    <property type="match status" value="1"/>
</dbReference>
<evidence type="ECO:0000256" key="5">
    <source>
        <dbReference type="NCBIfam" id="TIGR00922"/>
    </source>
</evidence>
<dbReference type="eggNOG" id="COG0250">
    <property type="taxonomic scope" value="Bacteria"/>
</dbReference>